<evidence type="ECO:0000256" key="3">
    <source>
        <dbReference type="ARBA" id="ARBA00022853"/>
    </source>
</evidence>
<keyword evidence="12" id="KW-1185">Reference proteome</keyword>
<organism evidence="11">
    <name type="scientific">Eremomyces bilateralis CBS 781.70</name>
    <dbReference type="NCBI Taxonomy" id="1392243"/>
    <lineage>
        <taxon>Eukaryota</taxon>
        <taxon>Fungi</taxon>
        <taxon>Dikarya</taxon>
        <taxon>Ascomycota</taxon>
        <taxon>Pezizomycotina</taxon>
        <taxon>Dothideomycetes</taxon>
        <taxon>Dothideomycetes incertae sedis</taxon>
        <taxon>Eremomycetales</taxon>
        <taxon>Eremomycetaceae</taxon>
        <taxon>Eremomyces</taxon>
    </lineage>
</organism>
<feature type="region of interest" description="Disordered" evidence="9">
    <location>
        <begin position="340"/>
        <end position="381"/>
    </location>
</feature>
<dbReference type="EMBL" id="ML975149">
    <property type="protein sequence ID" value="KAF1817595.1"/>
    <property type="molecule type" value="Genomic_DNA"/>
</dbReference>
<comment type="subcellular location">
    <subcellularLocation>
        <location evidence="1">Nucleus</location>
    </subcellularLocation>
</comment>
<evidence type="ECO:0000256" key="7">
    <source>
        <dbReference type="ARBA" id="ARBA00023242"/>
    </source>
</evidence>
<dbReference type="InterPro" id="IPR054551">
    <property type="entry name" value="RSC4_Ig-like"/>
</dbReference>
<feature type="domain" description="Bromo" evidence="10">
    <location>
        <begin position="178"/>
        <end position="257"/>
    </location>
</feature>
<dbReference type="SUPFAM" id="SSF47370">
    <property type="entry name" value="Bromodomain"/>
    <property type="match status" value="2"/>
</dbReference>
<feature type="region of interest" description="Disordered" evidence="9">
    <location>
        <begin position="74"/>
        <end position="149"/>
    </location>
</feature>
<dbReference type="Pfam" id="PF00439">
    <property type="entry name" value="Bromodomain"/>
    <property type="match status" value="1"/>
</dbReference>
<proteinExistence type="predicted"/>
<dbReference type="PANTHER" id="PTHR16062">
    <property type="entry name" value="SWI/SNF-RELATED"/>
    <property type="match status" value="1"/>
</dbReference>
<dbReference type="Proteomes" id="UP000504638">
    <property type="component" value="Unplaced"/>
</dbReference>
<dbReference type="InterPro" id="IPR037382">
    <property type="entry name" value="Rsc/polybromo"/>
</dbReference>
<evidence type="ECO:0000313" key="12">
    <source>
        <dbReference type="Proteomes" id="UP000504638"/>
    </source>
</evidence>
<evidence type="ECO:0000313" key="11">
    <source>
        <dbReference type="EMBL" id="KAF1817595.1"/>
    </source>
</evidence>
<evidence type="ECO:0000313" key="13">
    <source>
        <dbReference type="RefSeq" id="XP_033539226.1"/>
    </source>
</evidence>
<dbReference type="AlphaFoldDB" id="A0A6G1GHM0"/>
<evidence type="ECO:0000259" key="10">
    <source>
        <dbReference type="PROSITE" id="PS50014"/>
    </source>
</evidence>
<name>A0A6G1GHM0_9PEZI</name>
<dbReference type="InterPro" id="IPR001487">
    <property type="entry name" value="Bromodomain"/>
</dbReference>
<dbReference type="GeneID" id="54419111"/>
<keyword evidence="7" id="KW-0539">Nucleus</keyword>
<dbReference type="GO" id="GO:0003682">
    <property type="term" value="F:chromatin binding"/>
    <property type="evidence" value="ECO:0007669"/>
    <property type="project" value="TreeGrafter"/>
</dbReference>
<keyword evidence="2" id="KW-0677">Repeat</keyword>
<gene>
    <name evidence="11 13" type="ORF">P152DRAFT_454172</name>
</gene>
<sequence>MTEFESDVKRMILNAKAFYHKASLQYADAERVRKTASNFMTRYNPAYRSGNYVAQATPIPDSILAAVNSLGAPQAPLTPTPTPSQAPQQQTVSPAPPKQTNGVKSETPAETPAEVDETPDADQTAAEDMRTRSMSASRPEERAHERDASGKLNFAGMTFQRAQEMIMDEILHYEEPESGLAIYTPFVNLPSRQLVDYYQLIKTPISLKGVQKKVKGIQGRTTATGKTLLPTWDAFETEMSHIWKNARAYNEDGSDLYNLAGELEKHFRGLLDEAKLQVEGPSVKLKLNAPAKTSLKLRLGGAKASPGPRTKSETPGSSGEASKSAPQAPAVDPILERLQSSIQNPPDDSPSARDIAPDTGLTVFSRPTVPSSSDAAGQPTPPVPGFFADPSQPVANPEGRFPAPSLPIMPPMDPYAEFGFPRIDTSGREIFRKTDSQGKPLVRPIMPEILFSVHPHLHLEDPWIVSTKPDPHKREYYHSIQADPLEHFWHIRPHLPTFRNNPNSRILVTVNNVRLQEVDAPGCQPGNRDPEYPWFETRLIPGICNRIEVEALQGPVHIKPMQATPFEQLEWERSYLFIHLLRHPHTY</sequence>
<dbReference type="PROSITE" id="PS50014">
    <property type="entry name" value="BROMODOMAIN_2"/>
    <property type="match status" value="1"/>
</dbReference>
<dbReference type="Pfam" id="PF22994">
    <property type="entry name" value="RSC4_Ig_like"/>
    <property type="match status" value="1"/>
</dbReference>
<reference evidence="13" key="2">
    <citation type="submission" date="2020-04" db="EMBL/GenBank/DDBJ databases">
        <authorList>
            <consortium name="NCBI Genome Project"/>
        </authorList>
    </citation>
    <scope>NUCLEOTIDE SEQUENCE</scope>
    <source>
        <strain evidence="13">CBS 781.70</strain>
    </source>
</reference>
<evidence type="ECO:0000256" key="4">
    <source>
        <dbReference type="ARBA" id="ARBA00023015"/>
    </source>
</evidence>
<reference evidence="11 13" key="1">
    <citation type="submission" date="2020-01" db="EMBL/GenBank/DDBJ databases">
        <authorList>
            <consortium name="DOE Joint Genome Institute"/>
            <person name="Haridas S."/>
            <person name="Albert R."/>
            <person name="Binder M."/>
            <person name="Bloem J."/>
            <person name="Labutti K."/>
            <person name="Salamov A."/>
            <person name="Andreopoulos B."/>
            <person name="Baker S.E."/>
            <person name="Barry K."/>
            <person name="Bills G."/>
            <person name="Bluhm B.H."/>
            <person name="Cannon C."/>
            <person name="Castanera R."/>
            <person name="Culley D.E."/>
            <person name="Daum C."/>
            <person name="Ezra D."/>
            <person name="Gonzalez J.B."/>
            <person name="Henrissat B."/>
            <person name="Kuo A."/>
            <person name="Liang C."/>
            <person name="Lipzen A."/>
            <person name="Lutzoni F."/>
            <person name="Magnuson J."/>
            <person name="Mondo S."/>
            <person name="Nolan M."/>
            <person name="Ohm R."/>
            <person name="Pangilinan J."/>
            <person name="Park H.-J."/>
            <person name="Ramirez L."/>
            <person name="Alfaro M."/>
            <person name="Sun H."/>
            <person name="Tritt A."/>
            <person name="Yoshinaga Y."/>
            <person name="Zwiers L.-H."/>
            <person name="Turgeon B.G."/>
            <person name="Goodwin S.B."/>
            <person name="Spatafora J.W."/>
            <person name="Crous P.W."/>
            <person name="Grigoriev I.V."/>
        </authorList>
    </citation>
    <scope>NUCLEOTIDE SEQUENCE</scope>
    <source>
        <strain evidence="11 13">CBS 781.70</strain>
    </source>
</reference>
<evidence type="ECO:0000256" key="2">
    <source>
        <dbReference type="ARBA" id="ARBA00022737"/>
    </source>
</evidence>
<evidence type="ECO:0000256" key="5">
    <source>
        <dbReference type="ARBA" id="ARBA00023117"/>
    </source>
</evidence>
<reference evidence="13" key="3">
    <citation type="submission" date="2025-04" db="UniProtKB">
        <authorList>
            <consortium name="RefSeq"/>
        </authorList>
    </citation>
    <scope>IDENTIFICATION</scope>
    <source>
        <strain evidence="13">CBS 781.70</strain>
    </source>
</reference>
<dbReference type="GO" id="GO:0006368">
    <property type="term" value="P:transcription elongation by RNA polymerase II"/>
    <property type="evidence" value="ECO:0007669"/>
    <property type="project" value="TreeGrafter"/>
</dbReference>
<evidence type="ECO:0000256" key="8">
    <source>
        <dbReference type="PROSITE-ProRule" id="PRU00035"/>
    </source>
</evidence>
<protein>
    <recommendedName>
        <fullName evidence="10">Bromo domain-containing protein</fullName>
    </recommendedName>
</protein>
<dbReference type="SMART" id="SM00297">
    <property type="entry name" value="BROMO"/>
    <property type="match status" value="1"/>
</dbReference>
<dbReference type="PANTHER" id="PTHR16062:SF19">
    <property type="entry name" value="PROTEIN POLYBROMO-1"/>
    <property type="match status" value="1"/>
</dbReference>
<dbReference type="Gene3D" id="1.20.920.10">
    <property type="entry name" value="Bromodomain-like"/>
    <property type="match status" value="1"/>
</dbReference>
<dbReference type="GO" id="GO:0006338">
    <property type="term" value="P:chromatin remodeling"/>
    <property type="evidence" value="ECO:0007669"/>
    <property type="project" value="InterPro"/>
</dbReference>
<evidence type="ECO:0000256" key="1">
    <source>
        <dbReference type="ARBA" id="ARBA00004123"/>
    </source>
</evidence>
<keyword evidence="6" id="KW-0804">Transcription</keyword>
<dbReference type="InterPro" id="IPR036427">
    <property type="entry name" value="Bromodomain-like_sf"/>
</dbReference>
<accession>A0A6G1GHM0</accession>
<dbReference type="FunFam" id="1.20.920.10:FF:000083">
    <property type="entry name" value="WGS project CABT00000000 data, contig 2.8"/>
    <property type="match status" value="1"/>
</dbReference>
<keyword evidence="5 8" id="KW-0103">Bromodomain</keyword>
<dbReference type="CDD" id="cd04369">
    <property type="entry name" value="Bromodomain"/>
    <property type="match status" value="1"/>
</dbReference>
<keyword evidence="4" id="KW-0805">Transcription regulation</keyword>
<feature type="region of interest" description="Disordered" evidence="9">
    <location>
        <begin position="296"/>
        <end position="328"/>
    </location>
</feature>
<dbReference type="GO" id="GO:0016586">
    <property type="term" value="C:RSC-type complex"/>
    <property type="evidence" value="ECO:0007669"/>
    <property type="project" value="InterPro"/>
</dbReference>
<dbReference type="OrthoDB" id="6017at2759"/>
<evidence type="ECO:0000256" key="6">
    <source>
        <dbReference type="ARBA" id="ARBA00023163"/>
    </source>
</evidence>
<evidence type="ECO:0000256" key="9">
    <source>
        <dbReference type="SAM" id="MobiDB-lite"/>
    </source>
</evidence>
<feature type="compositionally biased region" description="Polar residues" evidence="9">
    <location>
        <begin position="313"/>
        <end position="325"/>
    </location>
</feature>
<keyword evidence="3" id="KW-0156">Chromatin regulator</keyword>
<feature type="compositionally biased region" description="Basic and acidic residues" evidence="9">
    <location>
        <begin position="138"/>
        <end position="149"/>
    </location>
</feature>
<dbReference type="RefSeq" id="XP_033539226.1">
    <property type="nucleotide sequence ID" value="XM_033678541.1"/>
</dbReference>